<comment type="caution">
    <text evidence="1">The sequence shown here is derived from an EMBL/GenBank/DDBJ whole genome shotgun (WGS) entry which is preliminary data.</text>
</comment>
<evidence type="ECO:0000313" key="2">
    <source>
        <dbReference type="Proteomes" id="UP000541185"/>
    </source>
</evidence>
<dbReference type="Pfam" id="PF10932">
    <property type="entry name" value="DUF2783"/>
    <property type="match status" value="1"/>
</dbReference>
<dbReference type="InterPro" id="IPR021233">
    <property type="entry name" value="DUF2783"/>
</dbReference>
<protein>
    <submittedName>
        <fullName evidence="1">DUF2783 domain-containing protein</fullName>
    </submittedName>
</protein>
<dbReference type="Proteomes" id="UP000541185">
    <property type="component" value="Unassembled WGS sequence"/>
</dbReference>
<accession>A0A848H2H2</accession>
<dbReference type="EMBL" id="JABBFX010000001">
    <property type="protein sequence ID" value="NML43771.1"/>
    <property type="molecule type" value="Genomic_DNA"/>
</dbReference>
<reference evidence="1 2" key="1">
    <citation type="submission" date="2020-04" db="EMBL/GenBank/DDBJ databases">
        <title>Ramlibacter sp. G-1-2-2 isolated from soil.</title>
        <authorList>
            <person name="Dahal R.H."/>
        </authorList>
    </citation>
    <scope>NUCLEOTIDE SEQUENCE [LARGE SCALE GENOMIC DNA]</scope>
    <source>
        <strain evidence="1 2">G-1-2-2</strain>
    </source>
</reference>
<gene>
    <name evidence="1" type="ORF">HHL11_08425</name>
</gene>
<keyword evidence="2" id="KW-1185">Reference proteome</keyword>
<proteinExistence type="predicted"/>
<organism evidence="1 2">
    <name type="scientific">Ramlibacter agri</name>
    <dbReference type="NCBI Taxonomy" id="2728837"/>
    <lineage>
        <taxon>Bacteria</taxon>
        <taxon>Pseudomonadati</taxon>
        <taxon>Pseudomonadota</taxon>
        <taxon>Betaproteobacteria</taxon>
        <taxon>Burkholderiales</taxon>
        <taxon>Comamonadaceae</taxon>
        <taxon>Ramlibacter</taxon>
    </lineage>
</organism>
<evidence type="ECO:0000313" key="1">
    <source>
        <dbReference type="EMBL" id="NML43771.1"/>
    </source>
</evidence>
<sequence length="61" mass="6881">MKTTLNLQDADGFYEQLLDAHHELTPQQSELLNARLIMLLANQVGDAKVLKECVEAARQFP</sequence>
<name>A0A848H2H2_9BURK</name>
<dbReference type="RefSeq" id="WP_169417957.1">
    <property type="nucleotide sequence ID" value="NZ_JABBFX010000001.1"/>
</dbReference>
<dbReference type="AlphaFoldDB" id="A0A848H2H2"/>